<feature type="compositionally biased region" description="Acidic residues" evidence="2">
    <location>
        <begin position="8"/>
        <end position="19"/>
    </location>
</feature>
<gene>
    <name evidence="5" type="ORF">PMAYCL1PPCAC_23771</name>
</gene>
<dbReference type="AlphaFoldDB" id="A0AAN5CZH3"/>
<evidence type="ECO:0000313" key="6">
    <source>
        <dbReference type="Proteomes" id="UP001328107"/>
    </source>
</evidence>
<feature type="region of interest" description="Disordered" evidence="2">
    <location>
        <begin position="1"/>
        <end position="20"/>
    </location>
</feature>
<dbReference type="GO" id="GO:0070878">
    <property type="term" value="F:primary miRNA binding"/>
    <property type="evidence" value="ECO:0007669"/>
    <property type="project" value="TreeGrafter"/>
</dbReference>
<keyword evidence="1" id="KW-0694">RNA-binding</keyword>
<dbReference type="EMBL" id="BTRK01000005">
    <property type="protein sequence ID" value="GMR53576.1"/>
    <property type="molecule type" value="Genomic_DNA"/>
</dbReference>
<sequence length="622" mass="70013">SILRQMDDDTGIDESISTEELEKRRLALKMELGSGDDTSDESDQEEGNSGSDEYSTDDHHSLGECDNFEKEDCHAEEVECPAKRSKQEESSDDDEFATQCSESNPPRREEDGSSTVASSNDVENANSLKRKKRIPEYPSADFVLPLPSGWVEAVHDSGVPIYMHRESRVVTLSRPYDLKDESLRKHSIPLGSIPCEQQRRMTEHRQKSGIKLPGTKSEISVPQVELKTMDQLREERLSPDELYDKAKGTFCIKEIMVYKFKNWKAIRMDKKKELIENAMKEETTVDLDGQNPMISVAAGCGAQGTKMKKKGCVLNMVGKTSVTLLHEFVQKILRGVTDYQFAQVKSAINPYSAICFLKTKKEKNELGEMEMTEGGEKRSDDAYNVTLIGRGSGESKRACKLQAASVALRSLIPGINIDERHTVRGTTSNKESVEAFDLLAMDDERVIDFSKRAGKQLPYALLQECIRVNAAWGASKPEEKSERIGHHQHELVMKVGRHEARVTCSSLKDGRQIAAQILLKELYPMMESWGSILRLFSSSNDEHLETARVRQQVVRIAPNKNEKEYGRNEAVLEALRSEMARASTRLRGRMERERGLKGTQAVIHRHSEKEGDTPLPPHSIDL</sequence>
<dbReference type="Gene3D" id="2.20.70.10">
    <property type="match status" value="1"/>
</dbReference>
<proteinExistence type="predicted"/>
<dbReference type="Gene3D" id="3.30.160.20">
    <property type="match status" value="1"/>
</dbReference>
<evidence type="ECO:0000256" key="1">
    <source>
        <dbReference type="PROSITE-ProRule" id="PRU00266"/>
    </source>
</evidence>
<feature type="domain" description="DRBM" evidence="4">
    <location>
        <begin position="320"/>
        <end position="413"/>
    </location>
</feature>
<dbReference type="GO" id="GO:0070877">
    <property type="term" value="C:microprocessor complex"/>
    <property type="evidence" value="ECO:0007669"/>
    <property type="project" value="InterPro"/>
</dbReference>
<dbReference type="PROSITE" id="PS50020">
    <property type="entry name" value="WW_DOMAIN_2"/>
    <property type="match status" value="1"/>
</dbReference>
<evidence type="ECO:0000259" key="4">
    <source>
        <dbReference type="PROSITE" id="PS50137"/>
    </source>
</evidence>
<feature type="region of interest" description="Disordered" evidence="2">
    <location>
        <begin position="27"/>
        <end position="130"/>
    </location>
</feature>
<accession>A0AAN5CZH3</accession>
<dbReference type="GO" id="GO:0042802">
    <property type="term" value="F:identical protein binding"/>
    <property type="evidence" value="ECO:0007669"/>
    <property type="project" value="InterPro"/>
</dbReference>
<dbReference type="InterPro" id="IPR040375">
    <property type="entry name" value="DGCR8"/>
</dbReference>
<organism evidence="5 6">
    <name type="scientific">Pristionchus mayeri</name>
    <dbReference type="NCBI Taxonomy" id="1317129"/>
    <lineage>
        <taxon>Eukaryota</taxon>
        <taxon>Metazoa</taxon>
        <taxon>Ecdysozoa</taxon>
        <taxon>Nematoda</taxon>
        <taxon>Chromadorea</taxon>
        <taxon>Rhabditida</taxon>
        <taxon>Rhabditina</taxon>
        <taxon>Diplogasteromorpha</taxon>
        <taxon>Diplogasteroidea</taxon>
        <taxon>Neodiplogasteridae</taxon>
        <taxon>Pristionchus</taxon>
    </lineage>
</organism>
<dbReference type="InterPro" id="IPR014720">
    <property type="entry name" value="dsRBD_dom"/>
</dbReference>
<evidence type="ECO:0000256" key="2">
    <source>
        <dbReference type="SAM" id="MobiDB-lite"/>
    </source>
</evidence>
<protein>
    <recommendedName>
        <fullName evidence="7">DRBM domain-containing protein</fullName>
    </recommendedName>
</protein>
<dbReference type="SUPFAM" id="SSF54768">
    <property type="entry name" value="dsRNA-binding domain-like"/>
    <property type="match status" value="1"/>
</dbReference>
<feature type="compositionally biased region" description="Acidic residues" evidence="2">
    <location>
        <begin position="37"/>
        <end position="46"/>
    </location>
</feature>
<dbReference type="GO" id="GO:0020037">
    <property type="term" value="F:heme binding"/>
    <property type="evidence" value="ECO:0007669"/>
    <property type="project" value="InterPro"/>
</dbReference>
<dbReference type="CDD" id="cd19868">
    <property type="entry name" value="DSRM_DGCR8_rpt2"/>
    <property type="match status" value="1"/>
</dbReference>
<name>A0AAN5CZH3_9BILA</name>
<dbReference type="GO" id="GO:0003725">
    <property type="term" value="F:double-stranded RNA binding"/>
    <property type="evidence" value="ECO:0007669"/>
    <property type="project" value="TreeGrafter"/>
</dbReference>
<dbReference type="GO" id="GO:0031053">
    <property type="term" value="P:primary miRNA processing"/>
    <property type="evidence" value="ECO:0007669"/>
    <property type="project" value="InterPro"/>
</dbReference>
<feature type="compositionally biased region" description="Polar residues" evidence="2">
    <location>
        <begin position="113"/>
        <end position="127"/>
    </location>
</feature>
<feature type="domain" description="WW" evidence="3">
    <location>
        <begin position="144"/>
        <end position="177"/>
    </location>
</feature>
<evidence type="ECO:0000259" key="3">
    <source>
        <dbReference type="PROSITE" id="PS50020"/>
    </source>
</evidence>
<dbReference type="InterPro" id="IPR001202">
    <property type="entry name" value="WW_dom"/>
</dbReference>
<dbReference type="PANTHER" id="PTHR13482:SF3">
    <property type="entry name" value="MICROPROCESSOR COMPLEX SUBUNIT DGCR8"/>
    <property type="match status" value="1"/>
</dbReference>
<dbReference type="FunFam" id="3.30.160.20:FF:000021">
    <property type="entry name" value="Microprocessor complex subunit DGCR8"/>
    <property type="match status" value="1"/>
</dbReference>
<dbReference type="Proteomes" id="UP001328107">
    <property type="component" value="Unassembled WGS sequence"/>
</dbReference>
<keyword evidence="6" id="KW-1185">Reference proteome</keyword>
<feature type="region of interest" description="Disordered" evidence="2">
    <location>
        <begin position="592"/>
        <end position="622"/>
    </location>
</feature>
<evidence type="ECO:0008006" key="7">
    <source>
        <dbReference type="Google" id="ProtNLM"/>
    </source>
</evidence>
<dbReference type="PANTHER" id="PTHR13482">
    <property type="entry name" value="MICRORNA PROCESSOR COMPLEX SUBUNIT DGCR8"/>
    <property type="match status" value="1"/>
</dbReference>
<feature type="non-terminal residue" evidence="5">
    <location>
        <position position="1"/>
    </location>
</feature>
<feature type="compositionally biased region" description="Basic and acidic residues" evidence="2">
    <location>
        <begin position="56"/>
        <end position="89"/>
    </location>
</feature>
<comment type="caution">
    <text evidence="5">The sequence shown here is derived from an EMBL/GenBank/DDBJ whole genome shotgun (WGS) entry which is preliminary data.</text>
</comment>
<evidence type="ECO:0000313" key="5">
    <source>
        <dbReference type="EMBL" id="GMR53576.1"/>
    </source>
</evidence>
<dbReference type="PROSITE" id="PS50137">
    <property type="entry name" value="DS_RBD"/>
    <property type="match status" value="1"/>
</dbReference>
<dbReference type="Gene3D" id="3.30.160.590">
    <property type="match status" value="1"/>
</dbReference>
<reference evidence="6" key="1">
    <citation type="submission" date="2022-10" db="EMBL/GenBank/DDBJ databases">
        <title>Genome assembly of Pristionchus species.</title>
        <authorList>
            <person name="Yoshida K."/>
            <person name="Sommer R.J."/>
        </authorList>
    </citation>
    <scope>NUCLEOTIDE SEQUENCE [LARGE SCALE GENOMIC DNA]</scope>
    <source>
        <strain evidence="6">RS5460</strain>
    </source>
</reference>